<sequence length="156" mass="18085">MKRCEKHRLYLKTGCLEAGTGYGECLLDEPTARMYEMPTLLPGQLYNANRQCELMFGPGSQVCPYMPTRWYTADIGGSNPALFARYVYQWPCLHERSVYMKGTTRAHNRLSTVYRSGQFTRDPTLDMRTHIPVSDLYRIHCFRNLREWVGDMASVV</sequence>
<keyword evidence="4" id="KW-1015">Disulfide bond</keyword>
<name>A0AA47MBK7_MERPO</name>
<evidence type="ECO:0000256" key="1">
    <source>
        <dbReference type="ARBA" id="ARBA00022723"/>
    </source>
</evidence>
<evidence type="ECO:0000256" key="5">
    <source>
        <dbReference type="ARBA" id="ARBA00023180"/>
    </source>
</evidence>
<dbReference type="GO" id="GO:0046872">
    <property type="term" value="F:metal ion binding"/>
    <property type="evidence" value="ECO:0007669"/>
    <property type="project" value="UniProtKB-KW"/>
</dbReference>
<keyword evidence="5" id="KW-0325">Glycoprotein</keyword>
<dbReference type="Proteomes" id="UP001174136">
    <property type="component" value="Unassembled WGS sequence"/>
</dbReference>
<evidence type="ECO:0000313" key="8">
    <source>
        <dbReference type="Proteomes" id="UP001174136"/>
    </source>
</evidence>
<protein>
    <submittedName>
        <fullName evidence="7">A disintegrin and metalloproteinase with thrombospondin motifs 9</fullName>
    </submittedName>
</protein>
<keyword evidence="8" id="KW-1185">Reference proteome</keyword>
<keyword evidence="1" id="KW-0479">Metal-binding</keyword>
<dbReference type="AlphaFoldDB" id="A0AA47MBK7"/>
<dbReference type="Gene3D" id="3.40.1620.60">
    <property type="match status" value="1"/>
</dbReference>
<dbReference type="EMBL" id="JAOPHQ010004918">
    <property type="protein sequence ID" value="KAK0137250.1"/>
    <property type="molecule type" value="Genomic_DNA"/>
</dbReference>
<keyword evidence="2" id="KW-0378">Hydrolase</keyword>
<dbReference type="InterPro" id="IPR041645">
    <property type="entry name" value="ADAMTS_CR_2"/>
</dbReference>
<evidence type="ECO:0000256" key="3">
    <source>
        <dbReference type="ARBA" id="ARBA00022833"/>
    </source>
</evidence>
<reference evidence="7" key="1">
    <citation type="journal article" date="2023" name="Front. Mar. Sci.">
        <title>A new Merluccius polli reference genome to investigate the effects of global change in West African waters.</title>
        <authorList>
            <person name="Mateo J.L."/>
            <person name="Blanco-Fernandez C."/>
            <person name="Garcia-Vazquez E."/>
            <person name="Machado-Schiaffino G."/>
        </authorList>
    </citation>
    <scope>NUCLEOTIDE SEQUENCE</scope>
    <source>
        <strain evidence="7">C29</strain>
        <tissue evidence="7">Fin</tissue>
    </source>
</reference>
<dbReference type="Pfam" id="PF17771">
    <property type="entry name" value="ADAMTS_CR_2"/>
    <property type="match status" value="1"/>
</dbReference>
<dbReference type="GO" id="GO:0016787">
    <property type="term" value="F:hydrolase activity"/>
    <property type="evidence" value="ECO:0007669"/>
    <property type="project" value="UniProtKB-KW"/>
</dbReference>
<comment type="caution">
    <text evidence="7">The sequence shown here is derived from an EMBL/GenBank/DDBJ whole genome shotgun (WGS) entry which is preliminary data.</text>
</comment>
<evidence type="ECO:0000313" key="7">
    <source>
        <dbReference type="EMBL" id="KAK0137250.1"/>
    </source>
</evidence>
<evidence type="ECO:0000256" key="2">
    <source>
        <dbReference type="ARBA" id="ARBA00022801"/>
    </source>
</evidence>
<evidence type="ECO:0000259" key="6">
    <source>
        <dbReference type="Pfam" id="PF17771"/>
    </source>
</evidence>
<evidence type="ECO:0000256" key="4">
    <source>
        <dbReference type="ARBA" id="ARBA00023157"/>
    </source>
</evidence>
<gene>
    <name evidence="7" type="primary">ADAMTS9</name>
    <name evidence="7" type="ORF">N1851_026555</name>
</gene>
<accession>A0AA47MBK7</accession>
<organism evidence="7 8">
    <name type="scientific">Merluccius polli</name>
    <name type="common">Benguela hake</name>
    <name type="synonym">Merluccius cadenati</name>
    <dbReference type="NCBI Taxonomy" id="89951"/>
    <lineage>
        <taxon>Eukaryota</taxon>
        <taxon>Metazoa</taxon>
        <taxon>Chordata</taxon>
        <taxon>Craniata</taxon>
        <taxon>Vertebrata</taxon>
        <taxon>Euteleostomi</taxon>
        <taxon>Actinopterygii</taxon>
        <taxon>Neopterygii</taxon>
        <taxon>Teleostei</taxon>
        <taxon>Neoteleostei</taxon>
        <taxon>Acanthomorphata</taxon>
        <taxon>Zeiogadaria</taxon>
        <taxon>Gadariae</taxon>
        <taxon>Gadiformes</taxon>
        <taxon>Gadoidei</taxon>
        <taxon>Merlucciidae</taxon>
        <taxon>Merluccius</taxon>
    </lineage>
</organism>
<proteinExistence type="predicted"/>
<feature type="domain" description="ADAMTS cysteine-rich" evidence="6">
    <location>
        <begin position="42"/>
        <end position="66"/>
    </location>
</feature>
<keyword evidence="3" id="KW-0862">Zinc</keyword>